<organism evidence="13 15">
    <name type="scientific">Yarrowia lipolytica</name>
    <name type="common">Candida lipolytica</name>
    <dbReference type="NCBI Taxonomy" id="4952"/>
    <lineage>
        <taxon>Eukaryota</taxon>
        <taxon>Fungi</taxon>
        <taxon>Dikarya</taxon>
        <taxon>Ascomycota</taxon>
        <taxon>Saccharomycotina</taxon>
        <taxon>Dipodascomycetes</taxon>
        <taxon>Dipodascales</taxon>
        <taxon>Dipodascales incertae sedis</taxon>
        <taxon>Yarrowia</taxon>
    </lineage>
</organism>
<protein>
    <recommendedName>
        <fullName evidence="12">Mannosyltransferase</fullName>
        <ecNumber evidence="12">2.4.1.-</ecNumber>
    </recommendedName>
</protein>
<reference evidence="13 15" key="1">
    <citation type="journal article" date="2016" name="PLoS ONE">
        <title>Sequence Assembly of Yarrowia lipolytica Strain W29/CLIB89 Shows Transposable Element Diversity.</title>
        <authorList>
            <person name="Magnan C."/>
            <person name="Yu J."/>
            <person name="Chang I."/>
            <person name="Jahn E."/>
            <person name="Kanomata Y."/>
            <person name="Wu J."/>
            <person name="Zeller M."/>
            <person name="Oakes M."/>
            <person name="Baldi P."/>
            <person name="Sandmeyer S."/>
        </authorList>
    </citation>
    <scope>NUCLEOTIDE SEQUENCE [LARGE SCALE GENOMIC DNA]</scope>
    <source>
        <strain evidence="13">CLIB89</strain>
        <strain evidence="15">CLIB89(W29)</strain>
    </source>
</reference>
<evidence type="ECO:0000256" key="12">
    <source>
        <dbReference type="RuleBase" id="RU363075"/>
    </source>
</evidence>
<dbReference type="EC" id="2.4.1.-" evidence="12"/>
<keyword evidence="9 12" id="KW-0472">Membrane</keyword>
<comment type="catalytic activity">
    <reaction evidence="11">
        <text>an alpha-D-Man-(1-&gt;2)-alpha-D-Man-(1-&gt;2)-alpha-D-Man-(1-&gt;3)-[alpha-D-Man-(1-&gt;2)-alpha-D-Man-(1-&gt;3)-alpha-D-Man-(1-&gt;6)]-beta-D-Man-(1-&gt;4)-beta-D-GlcNAc-(1-&gt;4)-alpha-D-GlcNAc-diphospho-di-trans,poly-cis-dolichol + a di-trans,poly-cis-dolichyl beta-D-mannosyl phosphate = an alpha-D-Man-(1-&gt;2)-alpha-D-Man-(1-&gt;2)-alpha-D-Man-(1-&gt;3)-[alpha-D-Man-(1-&gt;2)-alpha-D-Man-(1-&gt;3)-[alpha-D-Man-(1-&gt;6)]-alpha-D-Man-(1-&gt;6)]-beta-D-Man-(1-&gt;4)-beta-D-GlcNAc-(1-&gt;4)-alpha-D-GlcNAc-diphospho-di-trans,poly-cis-dolichol + a di-trans,poly-cis-dolichyl phosphate + H(+)</text>
        <dbReference type="Rhea" id="RHEA:29535"/>
        <dbReference type="Rhea" id="RHEA-COMP:19498"/>
        <dbReference type="Rhea" id="RHEA-COMP:19501"/>
        <dbReference type="Rhea" id="RHEA-COMP:19518"/>
        <dbReference type="Rhea" id="RHEA-COMP:19519"/>
        <dbReference type="ChEBI" id="CHEBI:15378"/>
        <dbReference type="ChEBI" id="CHEBI:57683"/>
        <dbReference type="ChEBI" id="CHEBI:58211"/>
        <dbReference type="ChEBI" id="CHEBI:132517"/>
        <dbReference type="ChEBI" id="CHEBI:132519"/>
        <dbReference type="EC" id="2.4.1.260"/>
    </reaction>
    <physiologicalReaction direction="left-to-right" evidence="11">
        <dbReference type="Rhea" id="RHEA:29536"/>
    </physiologicalReaction>
</comment>
<evidence type="ECO:0000256" key="11">
    <source>
        <dbReference type="ARBA" id="ARBA00048899"/>
    </source>
</evidence>
<evidence type="ECO:0000256" key="7">
    <source>
        <dbReference type="ARBA" id="ARBA00022824"/>
    </source>
</evidence>
<evidence type="ECO:0000256" key="5">
    <source>
        <dbReference type="ARBA" id="ARBA00022679"/>
    </source>
</evidence>
<evidence type="ECO:0000313" key="15">
    <source>
        <dbReference type="Proteomes" id="UP000182444"/>
    </source>
</evidence>
<dbReference type="GO" id="GO:0005789">
    <property type="term" value="C:endoplasmic reticulum membrane"/>
    <property type="evidence" value="ECO:0007669"/>
    <property type="project" value="UniProtKB-SubCell"/>
</dbReference>
<dbReference type="Proteomes" id="UP000256601">
    <property type="component" value="Unassembled WGS sequence"/>
</dbReference>
<dbReference type="VEuPathDB" id="FungiDB:YALI0_C02475g"/>
<feature type="transmembrane region" description="Helical" evidence="12">
    <location>
        <begin position="308"/>
        <end position="325"/>
    </location>
</feature>
<dbReference type="PANTHER" id="PTHR22760:SF1">
    <property type="entry name" value="DOL-P-MAN:MAN(7)GLCNAC(2)-PP-DOL ALPHA-1,6-MANNOSYLTRANSFERASE"/>
    <property type="match status" value="1"/>
</dbReference>
<feature type="transmembrane region" description="Helical" evidence="12">
    <location>
        <begin position="276"/>
        <end position="296"/>
    </location>
</feature>
<evidence type="ECO:0000256" key="10">
    <source>
        <dbReference type="ARBA" id="ARBA00044721"/>
    </source>
</evidence>
<keyword evidence="6 12" id="KW-0812">Transmembrane</keyword>
<evidence type="ECO:0000256" key="2">
    <source>
        <dbReference type="ARBA" id="ARBA00004922"/>
    </source>
</evidence>
<comment type="subcellular location">
    <subcellularLocation>
        <location evidence="1 12">Endoplasmic reticulum membrane</location>
        <topology evidence="1 12">Multi-pass membrane protein</topology>
    </subcellularLocation>
</comment>
<dbReference type="GeneID" id="2909087"/>
<dbReference type="GO" id="GO:0006488">
    <property type="term" value="P:dolichol-linked oligosaccharide biosynthetic process"/>
    <property type="evidence" value="ECO:0007669"/>
    <property type="project" value="EnsemblFungi"/>
</dbReference>
<comment type="pathway">
    <text evidence="2">Protein modification; protein glycosylation.</text>
</comment>
<dbReference type="EMBL" id="KZ858971">
    <property type="protein sequence ID" value="RDW26917.1"/>
    <property type="molecule type" value="Genomic_DNA"/>
</dbReference>
<name>A0A1D8N9C6_YARLL</name>
<evidence type="ECO:0000313" key="14">
    <source>
        <dbReference type="EMBL" id="RDW26917.1"/>
    </source>
</evidence>
<dbReference type="PANTHER" id="PTHR22760">
    <property type="entry name" value="GLYCOSYLTRANSFERASE"/>
    <property type="match status" value="1"/>
</dbReference>
<dbReference type="OMA" id="WWVEVRM"/>
<sequence length="561" mass="62718">MQLDHFDYMVIVMVGFYLTLAPFTKVEESFNMQAIHDIVYFGVSDLSKYDHVDFPGVVPRTFVGAGVLGIIARGLKGAVFKGAMKFDIQLLTRGALGIINAVCFMFLRHSIADFFTLSRYPNLGNIIASFFAAFQFSQFHMIYYASRTLPNMMAMPLVTFALSKAVAGEFESTITLLAVAGSIFRVEILLLTAIFTVLCLVQRRVYLSKAVVAGLKGALIGSTISIGVDSYFWQNGTPSFNPLEQFKLVFPELQGFIFNVIEGNSSEWGVSPYSQYFLVDLPKLILNPVVLLLIPYGYIKDPSGKRGHLRLLGLTATIYVAIYSLQPHKEWRFIIYTVPIFTLLAAVGATSIWEKRNTNKIYMVGSVIIILTTFLTFVLSCFMGSISSFNYPGGFALEAFHDLPEVAKHTFHFGERGQAYVDPIMVHVDVPTCMTGAIRFGESEDFTESGAIIYDKTEDKETLEDLWDGFDYVITAEKRPDMDLADTITALTRVDAKEALRTFSAAVKDPSGTANEFVRVLKLAFGEDVNDAYLELEKVWDRIVVTEPALFIYKRKESQEV</sequence>
<dbReference type="AlphaFoldDB" id="A0A1D8N9C6"/>
<feature type="transmembrane region" description="Helical" evidence="12">
    <location>
        <begin position="90"/>
        <end position="111"/>
    </location>
</feature>
<keyword evidence="5 14" id="KW-0808">Transferase</keyword>
<feature type="transmembrane region" description="Helical" evidence="12">
    <location>
        <begin position="361"/>
        <end position="386"/>
    </location>
</feature>
<evidence type="ECO:0000256" key="8">
    <source>
        <dbReference type="ARBA" id="ARBA00022989"/>
    </source>
</evidence>
<evidence type="ECO:0000256" key="6">
    <source>
        <dbReference type="ARBA" id="ARBA00022692"/>
    </source>
</evidence>
<feature type="transmembrane region" description="Helical" evidence="12">
    <location>
        <begin position="123"/>
        <end position="145"/>
    </location>
</feature>
<keyword evidence="4 12" id="KW-0328">Glycosyltransferase</keyword>
<dbReference type="GO" id="GO:0052917">
    <property type="term" value="F:dol-P-Man:Man(7)GlcNAc(2)-PP-Dol alpha-1,6-mannosyltransferase activity"/>
    <property type="evidence" value="ECO:0007669"/>
    <property type="project" value="UniProtKB-EC"/>
</dbReference>
<keyword evidence="7 12" id="KW-0256">Endoplasmic reticulum</keyword>
<feature type="transmembrane region" description="Helical" evidence="12">
    <location>
        <begin position="6"/>
        <end position="23"/>
    </location>
</feature>
<feature type="transmembrane region" description="Helical" evidence="12">
    <location>
        <begin position="213"/>
        <end position="233"/>
    </location>
</feature>
<keyword evidence="8 12" id="KW-1133">Transmembrane helix</keyword>
<dbReference type="EMBL" id="CP017555">
    <property type="protein sequence ID" value="AOW02241.1"/>
    <property type="molecule type" value="Genomic_DNA"/>
</dbReference>
<dbReference type="Pfam" id="PF03901">
    <property type="entry name" value="Glyco_transf_22"/>
    <property type="match status" value="1"/>
</dbReference>
<reference evidence="14 16" key="2">
    <citation type="submission" date="2018-07" db="EMBL/GenBank/DDBJ databases">
        <title>Draft Genome Assemblies for Five Robust Yarrowia lipolytica Strains Exhibiting High Lipid Production and Pentose Sugar Utilization and Sugar Alcohol Secretion from Undetoxified Lignocellulosic Biomass Hydrolysates.</title>
        <authorList>
            <consortium name="DOE Joint Genome Institute"/>
            <person name="Walker C."/>
            <person name="Ryu S."/>
            <person name="Na H."/>
            <person name="Zane M."/>
            <person name="LaButti K."/>
            <person name="Lipzen A."/>
            <person name="Haridas S."/>
            <person name="Barry K."/>
            <person name="Grigoriev I.V."/>
            <person name="Quarterman J."/>
            <person name="Slininger P."/>
            <person name="Dien B."/>
            <person name="Trinh C.T."/>
        </authorList>
    </citation>
    <scope>NUCLEOTIDE SEQUENCE [LARGE SCALE GENOMIC DNA]</scope>
    <source>
        <strain evidence="14 16">YB392</strain>
    </source>
</reference>
<proteinExistence type="inferred from homology"/>
<dbReference type="VEuPathDB" id="FungiDB:YALI1_C03495g"/>
<feature type="transmembrane region" description="Helical" evidence="12">
    <location>
        <begin position="176"/>
        <end position="201"/>
    </location>
</feature>
<evidence type="ECO:0000256" key="4">
    <source>
        <dbReference type="ARBA" id="ARBA00022676"/>
    </source>
</evidence>
<evidence type="ECO:0000256" key="1">
    <source>
        <dbReference type="ARBA" id="ARBA00004477"/>
    </source>
</evidence>
<comment type="function">
    <text evidence="10">Mannosyltransferase that operates in the biosynthetic pathway of dolichol-linked oligosaccharides, the glycan precursors employed in protein asparagine (N)-glycosylation. The assembly of dolichol-linked oligosaccharides begins on the cytosolic side of the endoplasmic reticulum membrane and finishes in its lumen. The sequential addition of sugars to dolichol pyrophosphate produces dolichol-linked oligosaccharides containing fourteen sugars, including two GlcNAcs, nine mannoses and three glucoses. Once assembled, the oligosaccharide is transferred from the lipid to nascent proteins by oligosaccharyltransferases. In the lumen of the endoplasmic reticulum, adds the eighth mannose residue in an alpha-1,6 linkage onto Man(7)GlcNAc(2)-PP-dolichol to produce Man(8)GlcNAc(2)-PP-dolichol.</text>
</comment>
<accession>A0A1D8N9C6</accession>
<dbReference type="KEGG" id="yli:2909087"/>
<evidence type="ECO:0000256" key="9">
    <source>
        <dbReference type="ARBA" id="ARBA00023136"/>
    </source>
</evidence>
<dbReference type="UniPathway" id="UPA00378"/>
<gene>
    <name evidence="14" type="ORF">B0I71DRAFT_130055</name>
    <name evidence="13" type="ORF">YALI1_C03495g</name>
</gene>
<evidence type="ECO:0000313" key="13">
    <source>
        <dbReference type="EMBL" id="AOW02241.1"/>
    </source>
</evidence>
<dbReference type="InterPro" id="IPR005599">
    <property type="entry name" value="GPI_mannosylTrfase"/>
</dbReference>
<evidence type="ECO:0000313" key="16">
    <source>
        <dbReference type="Proteomes" id="UP000256601"/>
    </source>
</evidence>
<comment type="similarity">
    <text evidence="3 12">Belongs to the glycosyltransferase 22 family.</text>
</comment>
<dbReference type="Proteomes" id="UP000182444">
    <property type="component" value="Chromosome 1C"/>
</dbReference>
<evidence type="ECO:0000256" key="3">
    <source>
        <dbReference type="ARBA" id="ARBA00007063"/>
    </source>
</evidence>
<feature type="transmembrane region" description="Helical" evidence="12">
    <location>
        <begin position="331"/>
        <end position="349"/>
    </location>
</feature>
<dbReference type="eggNOG" id="KOG2516">
    <property type="taxonomic scope" value="Eukaryota"/>
</dbReference>